<keyword evidence="3" id="KW-1185">Reference proteome</keyword>
<dbReference type="EMBL" id="QICQ01000018">
    <property type="protein sequence ID" value="PXV80144.1"/>
    <property type="molecule type" value="Genomic_DNA"/>
</dbReference>
<gene>
    <name evidence="2" type="ORF">C8R14_1188</name>
</gene>
<keyword evidence="1" id="KW-0472">Membrane</keyword>
<proteinExistence type="predicted"/>
<evidence type="ECO:0000256" key="1">
    <source>
        <dbReference type="SAM" id="Phobius"/>
    </source>
</evidence>
<evidence type="ECO:0000313" key="3">
    <source>
        <dbReference type="Proteomes" id="UP000247780"/>
    </source>
</evidence>
<evidence type="ECO:0000313" key="2">
    <source>
        <dbReference type="EMBL" id="PXV80144.1"/>
    </source>
</evidence>
<comment type="caution">
    <text evidence="2">The sequence shown here is derived from an EMBL/GenBank/DDBJ whole genome shotgun (WGS) entry which is preliminary data.</text>
</comment>
<organism evidence="2 3">
    <name type="scientific">Nitrosomonas eutropha</name>
    <dbReference type="NCBI Taxonomy" id="916"/>
    <lineage>
        <taxon>Bacteria</taxon>
        <taxon>Pseudomonadati</taxon>
        <taxon>Pseudomonadota</taxon>
        <taxon>Betaproteobacteria</taxon>
        <taxon>Nitrosomonadales</taxon>
        <taxon>Nitrosomonadaceae</taxon>
        <taxon>Nitrosomonas</taxon>
    </lineage>
</organism>
<keyword evidence="1" id="KW-1133">Transmembrane helix</keyword>
<accession>A0ABX5M5Z4</accession>
<dbReference type="RefSeq" id="WP_166484987.1">
    <property type="nucleotide sequence ID" value="NZ_FNYF01000002.1"/>
</dbReference>
<name>A0ABX5M5Z4_9PROT</name>
<reference evidence="2 3" key="1">
    <citation type="submission" date="2018-04" db="EMBL/GenBank/DDBJ databases">
        <title>Active sludge and wastewater microbial communities from Klosterneuburg, Austria.</title>
        <authorList>
            <person name="Wagner M."/>
        </authorList>
    </citation>
    <scope>NUCLEOTIDE SEQUENCE [LARGE SCALE GENOMIC DNA]</scope>
    <source>
        <strain evidence="2 3">Nm 57</strain>
    </source>
</reference>
<sequence length="49" mass="5370">MITIWENLSINIKRLFIAPVVVTSVVLIGMQLHINTRGSGGNLPGRLIN</sequence>
<feature type="transmembrane region" description="Helical" evidence="1">
    <location>
        <begin position="12"/>
        <end position="34"/>
    </location>
</feature>
<dbReference type="Proteomes" id="UP000247780">
    <property type="component" value="Unassembled WGS sequence"/>
</dbReference>
<protein>
    <submittedName>
        <fullName evidence="2">Uncharacterized protein</fullName>
    </submittedName>
</protein>
<keyword evidence="1" id="KW-0812">Transmembrane</keyword>